<evidence type="ECO:0000313" key="8">
    <source>
        <dbReference type="Proteomes" id="UP000011661"/>
    </source>
</evidence>
<dbReference type="GO" id="GO:0016020">
    <property type="term" value="C:membrane"/>
    <property type="evidence" value="ECO:0007669"/>
    <property type="project" value="UniProtKB-SubCell"/>
</dbReference>
<sequence length="343" mass="36659">MSTDTKRSKRFLLILGLLVGLLSFLIVLPFLTWILVAVILAYALTPINDRLSRRFSSGLSAGLSILIGLFLIVLPIVIILGVAAGQARQLFADFEPGNVSQLDDVIADRFGVQVDIATLHDAFSGAVKTGARGLAGNLFSIIGGLPELFIGFTVLFFVLFYLLKDGEQAVAWFRRSLPIEPAVQKELFEGTGLLLHNSLVGTAAVAGAQAALLGVAFLVLGLGNVIFWIVTTFVAAMIPLVGASIVWIPASLYLFVIGRPIAGVVLFVFGAVVISTVDNILRPIVMRRGTQLSPVVTIIGIFGGITLFGFVGLFVGPIILGLLKLIIDIFVREYPESVLLEQG</sequence>
<gene>
    <name evidence="7" type="ORF">C495_00165</name>
</gene>
<dbReference type="Proteomes" id="UP000011661">
    <property type="component" value="Unassembled WGS sequence"/>
</dbReference>
<feature type="transmembrane region" description="Helical" evidence="6">
    <location>
        <begin position="295"/>
        <end position="327"/>
    </location>
</feature>
<comment type="subcellular location">
    <subcellularLocation>
        <location evidence="1">Membrane</location>
        <topology evidence="1">Multi-pass membrane protein</topology>
    </subcellularLocation>
</comment>
<evidence type="ECO:0000256" key="4">
    <source>
        <dbReference type="ARBA" id="ARBA00022989"/>
    </source>
</evidence>
<dbReference type="PANTHER" id="PTHR21716:SF4">
    <property type="entry name" value="TRANSMEMBRANE PROTEIN 245"/>
    <property type="match status" value="1"/>
</dbReference>
<dbReference type="AlphaFoldDB" id="L9WK80"/>
<evidence type="ECO:0000256" key="3">
    <source>
        <dbReference type="ARBA" id="ARBA00022692"/>
    </source>
</evidence>
<proteinExistence type="inferred from homology"/>
<evidence type="ECO:0000313" key="7">
    <source>
        <dbReference type="EMBL" id="ELY49596.1"/>
    </source>
</evidence>
<comment type="similarity">
    <text evidence="2">Belongs to the autoinducer-2 exporter (AI-2E) (TC 2.A.86) family.</text>
</comment>
<evidence type="ECO:0008006" key="9">
    <source>
        <dbReference type="Google" id="ProtNLM"/>
    </source>
</evidence>
<keyword evidence="8" id="KW-1185">Reference proteome</keyword>
<evidence type="ECO:0000256" key="2">
    <source>
        <dbReference type="ARBA" id="ARBA00009773"/>
    </source>
</evidence>
<protein>
    <recommendedName>
        <fullName evidence="9">Permease</fullName>
    </recommendedName>
</protein>
<comment type="caution">
    <text evidence="7">The sequence shown here is derived from an EMBL/GenBank/DDBJ whole genome shotgun (WGS) entry which is preliminary data.</text>
</comment>
<feature type="transmembrane region" description="Helical" evidence="6">
    <location>
        <begin position="12"/>
        <end position="43"/>
    </location>
</feature>
<accession>L9WK80</accession>
<feature type="transmembrane region" description="Helical" evidence="6">
    <location>
        <begin position="225"/>
        <end position="247"/>
    </location>
</feature>
<keyword evidence="5 6" id="KW-0472">Membrane</keyword>
<dbReference type="OrthoDB" id="137390at2157"/>
<dbReference type="Pfam" id="PF01594">
    <property type="entry name" value="AI-2E_transport"/>
    <property type="match status" value="1"/>
</dbReference>
<name>L9WK80_9EURY</name>
<dbReference type="PATRIC" id="fig|1230460.4.peg.36"/>
<dbReference type="eggNOG" id="arCOG02642">
    <property type="taxonomic scope" value="Archaea"/>
</dbReference>
<evidence type="ECO:0000256" key="5">
    <source>
        <dbReference type="ARBA" id="ARBA00023136"/>
    </source>
</evidence>
<evidence type="ECO:0000256" key="6">
    <source>
        <dbReference type="SAM" id="Phobius"/>
    </source>
</evidence>
<feature type="transmembrane region" description="Helical" evidence="6">
    <location>
        <begin position="63"/>
        <end position="84"/>
    </location>
</feature>
<keyword evidence="4 6" id="KW-1133">Transmembrane helix</keyword>
<evidence type="ECO:0000256" key="1">
    <source>
        <dbReference type="ARBA" id="ARBA00004141"/>
    </source>
</evidence>
<feature type="transmembrane region" description="Helical" evidence="6">
    <location>
        <begin position="253"/>
        <end position="274"/>
    </location>
</feature>
<feature type="transmembrane region" description="Helical" evidence="6">
    <location>
        <begin position="138"/>
        <end position="163"/>
    </location>
</feature>
<reference evidence="7 8" key="1">
    <citation type="journal article" date="2014" name="PLoS Genet.">
        <title>Phylogenetically driven sequencing of extremely halophilic archaea reveals strategies for static and dynamic osmo-response.</title>
        <authorList>
            <person name="Becker E.A."/>
            <person name="Seitzer P.M."/>
            <person name="Tritt A."/>
            <person name="Larsen D."/>
            <person name="Krusor M."/>
            <person name="Yao A.I."/>
            <person name="Wu D."/>
            <person name="Madern D."/>
            <person name="Eisen J.A."/>
            <person name="Darling A.E."/>
            <person name="Facciotti M.T."/>
        </authorList>
    </citation>
    <scope>NUCLEOTIDE SEQUENCE [LARGE SCALE GENOMIC DNA]</scope>
    <source>
        <strain evidence="7 8">JCM 14089</strain>
    </source>
</reference>
<organism evidence="7 8">
    <name type="scientific">Natronorubrum sulfidifaciens JCM 14089</name>
    <dbReference type="NCBI Taxonomy" id="1230460"/>
    <lineage>
        <taxon>Archaea</taxon>
        <taxon>Methanobacteriati</taxon>
        <taxon>Methanobacteriota</taxon>
        <taxon>Stenosarchaea group</taxon>
        <taxon>Halobacteria</taxon>
        <taxon>Halobacteriales</taxon>
        <taxon>Natrialbaceae</taxon>
        <taxon>Natronorubrum</taxon>
    </lineage>
</organism>
<dbReference type="STRING" id="1230460.C495_00165"/>
<dbReference type="EMBL" id="AOHX01000001">
    <property type="protein sequence ID" value="ELY49596.1"/>
    <property type="molecule type" value="Genomic_DNA"/>
</dbReference>
<dbReference type="InterPro" id="IPR002549">
    <property type="entry name" value="AI-2E-like"/>
</dbReference>
<feature type="transmembrane region" description="Helical" evidence="6">
    <location>
        <begin position="199"/>
        <end position="220"/>
    </location>
</feature>
<dbReference type="PANTHER" id="PTHR21716">
    <property type="entry name" value="TRANSMEMBRANE PROTEIN"/>
    <property type="match status" value="1"/>
</dbReference>
<keyword evidence="3 6" id="KW-0812">Transmembrane</keyword>
<dbReference type="RefSeq" id="WP_008158822.1">
    <property type="nucleotide sequence ID" value="NZ_AOHX01000001.1"/>
</dbReference>